<evidence type="ECO:0000256" key="1">
    <source>
        <dbReference type="SAM" id="MobiDB-lite"/>
    </source>
</evidence>
<feature type="compositionally biased region" description="Basic and acidic residues" evidence="1">
    <location>
        <begin position="345"/>
        <end position="378"/>
    </location>
</feature>
<feature type="compositionally biased region" description="Acidic residues" evidence="1">
    <location>
        <begin position="500"/>
        <end position="509"/>
    </location>
</feature>
<feature type="compositionally biased region" description="Pro residues" evidence="1">
    <location>
        <begin position="425"/>
        <end position="438"/>
    </location>
</feature>
<reference evidence="3" key="1">
    <citation type="submission" date="2022-11" db="EMBL/GenBank/DDBJ databases">
        <title>Centuries of genome instability and evolution in soft-shell clam transmissible cancer (bioRxiv).</title>
        <authorList>
            <person name="Hart S.F.M."/>
            <person name="Yonemitsu M.A."/>
            <person name="Giersch R.M."/>
            <person name="Beal B.F."/>
            <person name="Arriagada G."/>
            <person name="Davis B.W."/>
            <person name="Ostrander E.A."/>
            <person name="Goff S.P."/>
            <person name="Metzger M.J."/>
        </authorList>
    </citation>
    <scope>NUCLEOTIDE SEQUENCE</scope>
    <source>
        <strain evidence="3">MELC-2E11</strain>
        <tissue evidence="3">Siphon/mantle</tissue>
    </source>
</reference>
<dbReference type="Proteomes" id="UP001164746">
    <property type="component" value="Chromosome 3"/>
</dbReference>
<proteinExistence type="predicted"/>
<name>A0ABY7DNC1_MYAAR</name>
<feature type="compositionally biased region" description="Polar residues" evidence="1">
    <location>
        <begin position="1078"/>
        <end position="1096"/>
    </location>
</feature>
<feature type="region of interest" description="Disordered" evidence="1">
    <location>
        <begin position="1060"/>
        <end position="1171"/>
    </location>
</feature>
<evidence type="ECO:0000256" key="2">
    <source>
        <dbReference type="SAM" id="Phobius"/>
    </source>
</evidence>
<protein>
    <submittedName>
        <fullName evidence="3">Uncharacterized protein</fullName>
    </submittedName>
</protein>
<feature type="region of interest" description="Disordered" evidence="1">
    <location>
        <begin position="758"/>
        <end position="805"/>
    </location>
</feature>
<keyword evidence="2" id="KW-1133">Transmembrane helix</keyword>
<feature type="compositionally biased region" description="Basic and acidic residues" evidence="1">
    <location>
        <begin position="510"/>
        <end position="520"/>
    </location>
</feature>
<feature type="region of interest" description="Disordered" evidence="1">
    <location>
        <begin position="946"/>
        <end position="969"/>
    </location>
</feature>
<keyword evidence="2" id="KW-0812">Transmembrane</keyword>
<accession>A0ABY7DNC1</accession>
<feature type="region of interest" description="Disordered" evidence="1">
    <location>
        <begin position="839"/>
        <end position="889"/>
    </location>
</feature>
<feature type="compositionally biased region" description="Polar residues" evidence="1">
    <location>
        <begin position="847"/>
        <end position="861"/>
    </location>
</feature>
<evidence type="ECO:0000313" key="4">
    <source>
        <dbReference type="Proteomes" id="UP001164746"/>
    </source>
</evidence>
<feature type="transmembrane region" description="Helical" evidence="2">
    <location>
        <begin position="287"/>
        <end position="313"/>
    </location>
</feature>
<keyword evidence="2" id="KW-0472">Membrane</keyword>
<feature type="region of interest" description="Disordered" evidence="1">
    <location>
        <begin position="326"/>
        <end position="620"/>
    </location>
</feature>
<feature type="compositionally biased region" description="Basic and acidic residues" evidence="1">
    <location>
        <begin position="1135"/>
        <end position="1150"/>
    </location>
</feature>
<evidence type="ECO:0000313" key="3">
    <source>
        <dbReference type="EMBL" id="WAQ98190.1"/>
    </source>
</evidence>
<gene>
    <name evidence="3" type="ORF">MAR_022563</name>
</gene>
<feature type="compositionally biased region" description="Basic and acidic residues" evidence="1">
    <location>
        <begin position="567"/>
        <end position="576"/>
    </location>
</feature>
<feature type="compositionally biased region" description="Basic and acidic residues" evidence="1">
    <location>
        <begin position="439"/>
        <end position="499"/>
    </location>
</feature>
<feature type="compositionally biased region" description="Basic residues" evidence="1">
    <location>
        <begin position="577"/>
        <end position="591"/>
    </location>
</feature>
<sequence length="1185" mass="131278">MADGVNGQCTLPLSDGTWHSSTRGTWTVATSGGATEVSNFEAALSYSSNVATLTCQQSSGTQYILGTNFEIFFQVFINVSVCLDIRTISDENTDSYIFYFATAVDDATGERFTSNIDGACSEIGYETVANVQILVKDGFVASAAMQLPNLALGNYSVTYEVLLSAVTVENCTLDTCTNKTLMEFGNSDPTQYLGFTSGGQMYSIYTDSSGTDTFTLTYNADVSPDGINTHRFACWALLYSDGTLQATVLPEQCEGSQTSTAVTSGGQRVTMTPYFTCGPEEEAVGGLAGWVIALIVLGILALILIVAIIIVFICMRKTVASLDDEEMLKKEGSRQSTPDSLVGYGEKEKEAIKTIRHGKDPAYKPSKREKPDRERTNDLTEIGKPGGGKKLQDGQPVEAEKRVETSKSVQLRKDIQGGESLGPIVFPPGKKPIPPTTPRPDKDDEVLLRIKKERERKEREREERRKKEKQAEELRIKMEVKKDPEEMVDKVIKHPKEPESSDEYETDDSEKEKRAKQLMEKRRRLAGATWTPPGGLSNAKDVVGRKKRRKRHGHDEGELGGALVTREQQDQLEFDRRRQKKAMRKRAKGRRQQSDVSGSETDTDNGQRRRKRRKPLARGAPFMDKYIVKKEIEHELDEIDFWNEKTNTAKNVDDIIDEKPKGKTLHVAPADTQVKVEARSPSQIETALMEEESVWAGYGITGFTPGQSGELPDGFHFDKEGNVVRNVDGKLIPKDIYLKQMELRKRFNGYKDDEFGPTASWDFGEPASGTDGEEDKRQSVSIRPASGRQVAFSVGGDRSKTSSPLEDIDYNTRKIFFKGPTGGLKADAVYIDSAQIERHEPVKAPARSQSQRPPASGSQMIKRSDTFEDGRPNMSRRNSRLRSSWTGNANLIPEEDNAMQGMSKGKRNIGSDDEFFLVVGSINQLSKPPEILDSQLGINRCTRYSERHGAPREPSGLTDISMRTAPDSTTPDNVNCRKFLEELYKDKIYFDKYVKTEKLPTNAAVETRELADHARSYLNNCAVYWKEHQPLNPAPPPSELRLKLSRMHTVQAEDLRKNSMPISVSERPLSADDIRDSTVASKAQSREVTMSLTTDRSAWAPVDTTGELVPPSPVGISGERVPPVGGPSGSIEKTVTIDEPSKNLTREKSSTKPPAPQKHSPAKKTSVATQEAVIPNNVMSLVDTS</sequence>
<feature type="compositionally biased region" description="Basic and acidic residues" evidence="1">
    <location>
        <begin position="398"/>
        <end position="416"/>
    </location>
</feature>
<feature type="compositionally biased region" description="Basic and acidic residues" evidence="1">
    <location>
        <begin position="862"/>
        <end position="871"/>
    </location>
</feature>
<keyword evidence="4" id="KW-1185">Reference proteome</keyword>
<organism evidence="3 4">
    <name type="scientific">Mya arenaria</name>
    <name type="common">Soft-shell clam</name>
    <dbReference type="NCBI Taxonomy" id="6604"/>
    <lineage>
        <taxon>Eukaryota</taxon>
        <taxon>Metazoa</taxon>
        <taxon>Spiralia</taxon>
        <taxon>Lophotrochozoa</taxon>
        <taxon>Mollusca</taxon>
        <taxon>Bivalvia</taxon>
        <taxon>Autobranchia</taxon>
        <taxon>Heteroconchia</taxon>
        <taxon>Euheterodonta</taxon>
        <taxon>Imparidentia</taxon>
        <taxon>Neoheterodontei</taxon>
        <taxon>Myida</taxon>
        <taxon>Myoidea</taxon>
        <taxon>Myidae</taxon>
        <taxon>Mya</taxon>
    </lineage>
</organism>
<dbReference type="EMBL" id="CP111014">
    <property type="protein sequence ID" value="WAQ98190.1"/>
    <property type="molecule type" value="Genomic_DNA"/>
</dbReference>